<dbReference type="AlphaFoldDB" id="A0A1T2LBT8"/>
<evidence type="ECO:0000313" key="2">
    <source>
        <dbReference type="Proteomes" id="UP000190198"/>
    </source>
</evidence>
<dbReference type="Proteomes" id="UP000190198">
    <property type="component" value="Unassembled WGS sequence"/>
</dbReference>
<accession>A0A1T2LBT8</accession>
<evidence type="ECO:0000313" key="1">
    <source>
        <dbReference type="EMBL" id="OOZ42563.1"/>
    </source>
</evidence>
<dbReference type="Pfam" id="PF00300">
    <property type="entry name" value="His_Phos_1"/>
    <property type="match status" value="1"/>
</dbReference>
<dbReference type="EMBL" id="MPRK01000026">
    <property type="protein sequence ID" value="OOZ42563.1"/>
    <property type="molecule type" value="Genomic_DNA"/>
</dbReference>
<protein>
    <submittedName>
        <fullName evidence="1">Histidine phosphatase family protein</fullName>
    </submittedName>
</protein>
<dbReference type="InterPro" id="IPR013078">
    <property type="entry name" value="His_Pase_superF_clade-1"/>
</dbReference>
<dbReference type="Gene3D" id="3.40.50.1240">
    <property type="entry name" value="Phosphoglycerate mutase-like"/>
    <property type="match status" value="1"/>
</dbReference>
<sequence length="55" mass="5737">LLVVAHAGVIRAMITYAVAAPADCMYRLTITNGGISRLRLAKQGALLEKLNGIAG</sequence>
<name>A0A1T2LBT8_9GAMM</name>
<keyword evidence="2" id="KW-1185">Reference proteome</keyword>
<comment type="caution">
    <text evidence="1">The sequence shown here is derived from an EMBL/GenBank/DDBJ whole genome shotgun (WGS) entry which is preliminary data.</text>
</comment>
<proteinExistence type="predicted"/>
<dbReference type="SUPFAM" id="SSF53254">
    <property type="entry name" value="Phosphoglycerate mutase-like"/>
    <property type="match status" value="1"/>
</dbReference>
<dbReference type="InterPro" id="IPR029033">
    <property type="entry name" value="His_PPase_superfam"/>
</dbReference>
<feature type="non-terminal residue" evidence="1">
    <location>
        <position position="1"/>
    </location>
</feature>
<reference evidence="1 2" key="1">
    <citation type="submission" date="2016-11" db="EMBL/GenBank/DDBJ databases">
        <title>Mixed transmission modes and dynamic genome evolution in an obligate animal-bacterial symbiosis.</title>
        <authorList>
            <person name="Russell S.L."/>
            <person name="Corbett-Detig R.B."/>
            <person name="Cavanaugh C.M."/>
        </authorList>
    </citation>
    <scope>NUCLEOTIDE SEQUENCE [LARGE SCALE GENOMIC DNA]</scope>
    <source>
        <strain evidence="1">Sp-SM6</strain>
    </source>
</reference>
<gene>
    <name evidence="1" type="ORF">BOW52_02510</name>
</gene>
<organism evidence="1 2">
    <name type="scientific">Solemya elarraichensis gill symbiont</name>
    <dbReference type="NCBI Taxonomy" id="1918949"/>
    <lineage>
        <taxon>Bacteria</taxon>
        <taxon>Pseudomonadati</taxon>
        <taxon>Pseudomonadota</taxon>
        <taxon>Gammaproteobacteria</taxon>
        <taxon>sulfur-oxidizing symbionts</taxon>
    </lineage>
</organism>